<feature type="non-terminal residue" evidence="1">
    <location>
        <position position="98"/>
    </location>
</feature>
<dbReference type="AlphaFoldDB" id="A0A0F9GET6"/>
<name>A0A0F9GET6_9ZZZZ</name>
<dbReference type="EMBL" id="LAZR01018194">
    <property type="protein sequence ID" value="KKL97329.1"/>
    <property type="molecule type" value="Genomic_DNA"/>
</dbReference>
<gene>
    <name evidence="1" type="ORF">LCGC14_1835550</name>
</gene>
<protein>
    <submittedName>
        <fullName evidence="1">Uncharacterized protein</fullName>
    </submittedName>
</protein>
<proteinExistence type="predicted"/>
<evidence type="ECO:0000313" key="1">
    <source>
        <dbReference type="EMBL" id="KKL97329.1"/>
    </source>
</evidence>
<organism evidence="1">
    <name type="scientific">marine sediment metagenome</name>
    <dbReference type="NCBI Taxonomy" id="412755"/>
    <lineage>
        <taxon>unclassified sequences</taxon>
        <taxon>metagenomes</taxon>
        <taxon>ecological metagenomes</taxon>
    </lineage>
</organism>
<accession>A0A0F9GET6</accession>
<reference evidence="1" key="1">
    <citation type="journal article" date="2015" name="Nature">
        <title>Complex archaea that bridge the gap between prokaryotes and eukaryotes.</title>
        <authorList>
            <person name="Spang A."/>
            <person name="Saw J.H."/>
            <person name="Jorgensen S.L."/>
            <person name="Zaremba-Niedzwiedzka K."/>
            <person name="Martijn J."/>
            <person name="Lind A.E."/>
            <person name="van Eijk R."/>
            <person name="Schleper C."/>
            <person name="Guy L."/>
            <person name="Ettema T.J."/>
        </authorList>
    </citation>
    <scope>NUCLEOTIDE SEQUENCE</scope>
</reference>
<sequence length="98" mass="11151">MYLGSNCTDTKSTMIKSDIFPTTLRADTAAYLFKGKKNFTTTTLKNTKFLERAEQLEVLNLLENACIIPHGGGYDLSDIEDVIDILEYKDRRYFVTSL</sequence>
<comment type="caution">
    <text evidence="1">The sequence shown here is derived from an EMBL/GenBank/DDBJ whole genome shotgun (WGS) entry which is preliminary data.</text>
</comment>